<sequence>MDTDSNEKTNCCVDGCPSNLNNNSLCLTQTIEFACENCTKKFCFTHFVDHMKKGEEDPKSNKISCNSTSNHLCSTGLAIISDKEALVLQPVATSTPINLIELNSSLKGDIVEDENHLIANNVIEVMDSNMSNQADILISNDVDSKLESTIKEKPYVQKPNQTVESENSLKENTERLNRSNFYLKNITTSMNYMQVFISIVTKFPLIQLNTTDKSPRIKYLCVADTSISPNEQLVSIQLSFENKVNFKHKFLNNLFPDLKLSDYLLIANGDLFNEEIKSLSQERYIESSVRSSKKQKSLFKDYYREKQQEAASTALKQPSLANGLLNLIFMSSI</sequence>
<dbReference type="Proteomes" id="UP000663838">
    <property type="component" value="Unassembled WGS sequence"/>
</dbReference>
<organism evidence="1 2">
    <name type="scientific">Rotaria socialis</name>
    <dbReference type="NCBI Taxonomy" id="392032"/>
    <lineage>
        <taxon>Eukaryota</taxon>
        <taxon>Metazoa</taxon>
        <taxon>Spiralia</taxon>
        <taxon>Gnathifera</taxon>
        <taxon>Rotifera</taxon>
        <taxon>Eurotatoria</taxon>
        <taxon>Bdelloidea</taxon>
        <taxon>Philodinida</taxon>
        <taxon>Philodinidae</taxon>
        <taxon>Rotaria</taxon>
    </lineage>
</organism>
<protein>
    <submittedName>
        <fullName evidence="1">Uncharacterized protein</fullName>
    </submittedName>
</protein>
<evidence type="ECO:0000313" key="2">
    <source>
        <dbReference type="Proteomes" id="UP000663838"/>
    </source>
</evidence>
<gene>
    <name evidence="1" type="ORF">TOA249_LOCUS20872</name>
</gene>
<proteinExistence type="predicted"/>
<reference evidence="1" key="1">
    <citation type="submission" date="2021-02" db="EMBL/GenBank/DDBJ databases">
        <authorList>
            <person name="Nowell W R."/>
        </authorList>
    </citation>
    <scope>NUCLEOTIDE SEQUENCE</scope>
</reference>
<evidence type="ECO:0000313" key="1">
    <source>
        <dbReference type="EMBL" id="CAF4758327.1"/>
    </source>
</evidence>
<name>A0A821LZL7_9BILA</name>
<dbReference type="AlphaFoldDB" id="A0A821LZL7"/>
<accession>A0A821LZL7</accession>
<dbReference type="EMBL" id="CAJOBS010001750">
    <property type="protein sequence ID" value="CAF4758327.1"/>
    <property type="molecule type" value="Genomic_DNA"/>
</dbReference>
<comment type="caution">
    <text evidence="1">The sequence shown here is derived from an EMBL/GenBank/DDBJ whole genome shotgun (WGS) entry which is preliminary data.</text>
</comment>